<reference evidence="1 2" key="1">
    <citation type="submission" date="2018-05" db="EMBL/GenBank/DDBJ databases">
        <authorList>
            <consortium name="IHU Genomes"/>
        </authorList>
    </citation>
    <scope>NUCLEOTIDE SEQUENCE [LARGE SCALE GENOMIC DNA]</scope>
    <source>
        <strain evidence="1 2">P7336</strain>
    </source>
</reference>
<dbReference type="PANTHER" id="PTHR11371:SF31">
    <property type="entry name" value="EXTRACELLULAR NUCLEASE"/>
    <property type="match status" value="1"/>
</dbReference>
<dbReference type="AlphaFoldDB" id="A0A375Z2G0"/>
<dbReference type="Gene3D" id="3.60.10.10">
    <property type="entry name" value="Endonuclease/exonuclease/phosphatase"/>
    <property type="match status" value="1"/>
</dbReference>
<name>A0A375Z2G0_MYCSH</name>
<dbReference type="GO" id="GO:0004519">
    <property type="term" value="F:endonuclease activity"/>
    <property type="evidence" value="ECO:0007669"/>
    <property type="project" value="UniProtKB-KW"/>
</dbReference>
<accession>A0A375Z2G0</accession>
<dbReference type="PANTHER" id="PTHR11371">
    <property type="entry name" value="DEOXYRIBONUCLEASE"/>
    <property type="match status" value="1"/>
</dbReference>
<keyword evidence="1" id="KW-0255">Endonuclease</keyword>
<dbReference type="SUPFAM" id="SSF56219">
    <property type="entry name" value="DNase I-like"/>
    <property type="match status" value="1"/>
</dbReference>
<dbReference type="InterPro" id="IPR036691">
    <property type="entry name" value="Endo/exonu/phosph_ase_sf"/>
</dbReference>
<dbReference type="STRING" id="29313.BHQ16_18305"/>
<proteinExistence type="predicted"/>
<organism evidence="1 2">
    <name type="scientific">Mycobacterium shimoidei</name>
    <dbReference type="NCBI Taxonomy" id="29313"/>
    <lineage>
        <taxon>Bacteria</taxon>
        <taxon>Bacillati</taxon>
        <taxon>Actinomycetota</taxon>
        <taxon>Actinomycetes</taxon>
        <taxon>Mycobacteriales</taxon>
        <taxon>Mycobacteriaceae</taxon>
        <taxon>Mycobacterium</taxon>
    </lineage>
</organism>
<dbReference type="RefSeq" id="WP_113964239.1">
    <property type="nucleotide sequence ID" value="NZ_UEGW01000001.1"/>
</dbReference>
<dbReference type="EMBL" id="UEGW01000001">
    <property type="protein sequence ID" value="SRX95286.1"/>
    <property type="molecule type" value="Genomic_DNA"/>
</dbReference>
<dbReference type="Proteomes" id="UP000252015">
    <property type="component" value="Unassembled WGS sequence"/>
</dbReference>
<sequence length="382" mass="43516">MSNVYTGMRRKFGSDETGLHRCAERLLALREGLSPVRTERSDNSLLLATWNIRDFDDNKFGFGPRKQESFYYLAEIISSFDLVAVQEINRNLAPLRELMGILGGSWDYIVTDATEGTGGNNERMAFLFDKNKVFFRKIAGEVVLPDGQTIVSPAEAGLPPEKAPIGNGQFARTPFLVAFQSGWFKFSLCTVHIFYGSETGKELARRIQEIQRLVAFFAKRQDKEVRADKKATEARGGRFAPTQTENYILLGDFNVVSPQHETMKALKGKGFVVPDAISGDAVRRQGEHFYDQIAVRVKDKRFAVTAGGLVRPFEHVFRDEDMDAYEDDWRPIKNKNPERGDAQADDRDFYRKWRTWQISDHSPLWVKITTDFADDYLTKLAQ</sequence>
<dbReference type="CDD" id="cd10283">
    <property type="entry name" value="MnuA_DNase1-like"/>
    <property type="match status" value="1"/>
</dbReference>
<keyword evidence="2" id="KW-1185">Reference proteome</keyword>
<keyword evidence="1" id="KW-0540">Nuclease</keyword>
<evidence type="ECO:0000313" key="1">
    <source>
        <dbReference type="EMBL" id="SRX95286.1"/>
    </source>
</evidence>
<keyword evidence="1" id="KW-0378">Hydrolase</keyword>
<gene>
    <name evidence="1" type="ORF">MSP7336_03550</name>
</gene>
<evidence type="ECO:0000313" key="2">
    <source>
        <dbReference type="Proteomes" id="UP000252015"/>
    </source>
</evidence>
<dbReference type="GO" id="GO:0004527">
    <property type="term" value="F:exonuclease activity"/>
    <property type="evidence" value="ECO:0007669"/>
    <property type="project" value="UniProtKB-KW"/>
</dbReference>
<keyword evidence="1" id="KW-0269">Exonuclease</keyword>
<protein>
    <submittedName>
        <fullName evidence="1">Endonuclease/exonuclease/phosphatase family protein [Hyphomonas neptunium ATCC]</fullName>
    </submittedName>
</protein>